<keyword evidence="2" id="KW-1185">Reference proteome</keyword>
<dbReference type="AlphaFoldDB" id="V3ZSR1"/>
<dbReference type="OrthoDB" id="7367179at2759"/>
<dbReference type="CTD" id="20236588"/>
<dbReference type="HOGENOM" id="CLU_1322241_0_0_1"/>
<dbReference type="GeneID" id="20236588"/>
<protein>
    <submittedName>
        <fullName evidence="1">Uncharacterized protein</fullName>
    </submittedName>
</protein>
<organism evidence="1 2">
    <name type="scientific">Lottia gigantea</name>
    <name type="common">Giant owl limpet</name>
    <dbReference type="NCBI Taxonomy" id="225164"/>
    <lineage>
        <taxon>Eukaryota</taxon>
        <taxon>Metazoa</taxon>
        <taxon>Spiralia</taxon>
        <taxon>Lophotrochozoa</taxon>
        <taxon>Mollusca</taxon>
        <taxon>Gastropoda</taxon>
        <taxon>Patellogastropoda</taxon>
        <taxon>Lottioidea</taxon>
        <taxon>Lottiidae</taxon>
        <taxon>Lottia</taxon>
    </lineage>
</organism>
<accession>V3ZSR1</accession>
<proteinExistence type="predicted"/>
<evidence type="ECO:0000313" key="2">
    <source>
        <dbReference type="Proteomes" id="UP000030746"/>
    </source>
</evidence>
<evidence type="ECO:0000313" key="1">
    <source>
        <dbReference type="EMBL" id="ESO85615.1"/>
    </source>
</evidence>
<dbReference type="PANTHER" id="PTHR10773">
    <property type="entry name" value="DNA-DIRECTED RNA POLYMERASES I, II, AND III SUBUNIT RPABC2"/>
    <property type="match status" value="1"/>
</dbReference>
<dbReference type="RefSeq" id="XP_009063856.1">
    <property type="nucleotide sequence ID" value="XM_009065608.1"/>
</dbReference>
<reference evidence="1 2" key="1">
    <citation type="journal article" date="2013" name="Nature">
        <title>Insights into bilaterian evolution from three spiralian genomes.</title>
        <authorList>
            <person name="Simakov O."/>
            <person name="Marletaz F."/>
            <person name="Cho S.J."/>
            <person name="Edsinger-Gonzales E."/>
            <person name="Havlak P."/>
            <person name="Hellsten U."/>
            <person name="Kuo D.H."/>
            <person name="Larsson T."/>
            <person name="Lv J."/>
            <person name="Arendt D."/>
            <person name="Savage R."/>
            <person name="Osoegawa K."/>
            <person name="de Jong P."/>
            <person name="Grimwood J."/>
            <person name="Chapman J.A."/>
            <person name="Shapiro H."/>
            <person name="Aerts A."/>
            <person name="Otillar R.P."/>
            <person name="Terry A.Y."/>
            <person name="Boore J.L."/>
            <person name="Grigoriev I.V."/>
            <person name="Lindberg D.R."/>
            <person name="Seaver E.C."/>
            <person name="Weisblat D.A."/>
            <person name="Putnam N.H."/>
            <person name="Rokhsar D.S."/>
        </authorList>
    </citation>
    <scope>NUCLEOTIDE SEQUENCE [LARGE SCALE GENOMIC DNA]</scope>
</reference>
<dbReference type="Proteomes" id="UP000030746">
    <property type="component" value="Unassembled WGS sequence"/>
</dbReference>
<dbReference type="EMBL" id="KB203274">
    <property type="protein sequence ID" value="ESO85615.1"/>
    <property type="molecule type" value="Genomic_DNA"/>
</dbReference>
<sequence length="208" mass="24424">MRKDIFTKFWIELQSWDQRRAWVSTLIKIVDIKQKKACSNSRRKYSWTYNLIHRSKSYQVCKSMFVSTLGLQRTLLDWVQDSKPENDKLEIITEEGIANVQKPTRYASNKSKPDDLDFLNNFLSSLSTVESHYCRAACSDKKFLEPGTTFNGIYDEYRKQAGIADSCPLSYPIFHRIFNERRFSVFVPRKDQCDMCVGYKHGNTEQDI</sequence>
<dbReference type="KEGG" id="lgi:LOTGIDRAFT_155103"/>
<dbReference type="OMA" id="CATIWKV"/>
<gene>
    <name evidence="1" type="ORF">LOTGIDRAFT_155103</name>
</gene>
<dbReference type="PANTHER" id="PTHR10773:SF19">
    <property type="match status" value="1"/>
</dbReference>
<name>V3ZSR1_LOTGI</name>